<dbReference type="GeneID" id="39748013"/>
<evidence type="ECO:0000313" key="1">
    <source>
        <dbReference type="EMBL" id="GAW81291.1"/>
    </source>
</evidence>
<protein>
    <submittedName>
        <fullName evidence="1">Uncharacterized protein</fullName>
    </submittedName>
</protein>
<sequence length="150" mass="18128">MDYTLNDDWIMRRNEIFCDVINNLVTTFYEIQYKFFFVKSELSYINEPISHVDTLQNIGYNLFHVIITFVIDCKALYNLKHVINKTFQISDRGRVAYYYYLFEHEKFMDLFKKLEGCMLDCQKLNIYLSRQIDKLKNKMTINKCNHVGNK</sequence>
<dbReference type="Proteomes" id="UP000195521">
    <property type="component" value="Unassembled WGS sequence"/>
</dbReference>
<comment type="caution">
    <text evidence="1">The sequence shown here is derived from an EMBL/GenBank/DDBJ whole genome shotgun (WGS) entry which is preliminary data.</text>
</comment>
<dbReference type="EMBL" id="BDQF01000011">
    <property type="protein sequence ID" value="GAW81291.1"/>
    <property type="molecule type" value="Genomic_DNA"/>
</dbReference>
<gene>
    <name evidence="1" type="ORF">PGO_100480</name>
</gene>
<evidence type="ECO:0000313" key="2">
    <source>
        <dbReference type="Proteomes" id="UP000195521"/>
    </source>
</evidence>
<dbReference type="OrthoDB" id="368619at2759"/>
<organism evidence="1 2">
    <name type="scientific">Plasmodium gonderi</name>
    <dbReference type="NCBI Taxonomy" id="77519"/>
    <lineage>
        <taxon>Eukaryota</taxon>
        <taxon>Sar</taxon>
        <taxon>Alveolata</taxon>
        <taxon>Apicomplexa</taxon>
        <taxon>Aconoidasida</taxon>
        <taxon>Haemosporida</taxon>
        <taxon>Plasmodiidae</taxon>
        <taxon>Plasmodium</taxon>
        <taxon>Plasmodium (Plasmodium)</taxon>
    </lineage>
</organism>
<keyword evidence="2" id="KW-1185">Reference proteome</keyword>
<name>A0A1Y1JFI5_PLAGO</name>
<dbReference type="OMA" id="QYKFFFV"/>
<dbReference type="RefSeq" id="XP_028543880.1">
    <property type="nucleotide sequence ID" value="XM_028688079.1"/>
</dbReference>
<reference evidence="2" key="1">
    <citation type="submission" date="2017-04" db="EMBL/GenBank/DDBJ databases">
        <title>Plasmodium gonderi genome.</title>
        <authorList>
            <person name="Arisue N."/>
            <person name="Honma H."/>
            <person name="Kawai S."/>
            <person name="Tougan T."/>
            <person name="Tanabe K."/>
            <person name="Horii T."/>
        </authorList>
    </citation>
    <scope>NUCLEOTIDE SEQUENCE [LARGE SCALE GENOMIC DNA]</scope>
    <source>
        <strain evidence="2">ATCC 30045</strain>
    </source>
</reference>
<accession>A0A1Y1JFI5</accession>
<dbReference type="AlphaFoldDB" id="A0A1Y1JFI5"/>
<proteinExistence type="predicted"/>